<dbReference type="PROSITE" id="PS00855">
    <property type="entry name" value="SPASE_II"/>
    <property type="match status" value="1"/>
</dbReference>
<evidence type="ECO:0000313" key="11">
    <source>
        <dbReference type="EMBL" id="MBB4226148.1"/>
    </source>
</evidence>
<comment type="similarity">
    <text evidence="1 9 10">Belongs to the peptidase A8 family.</text>
</comment>
<dbReference type="Proteomes" id="UP000524450">
    <property type="component" value="Unassembled WGS sequence"/>
</dbReference>
<feature type="transmembrane region" description="Helical" evidence="9">
    <location>
        <begin position="147"/>
        <end position="172"/>
    </location>
</feature>
<evidence type="ECO:0000256" key="9">
    <source>
        <dbReference type="HAMAP-Rule" id="MF_00161"/>
    </source>
</evidence>
<protein>
    <recommendedName>
        <fullName evidence="9">Lipoprotein signal peptidase</fullName>
        <ecNumber evidence="9">3.4.23.36</ecNumber>
    </recommendedName>
    <alternativeName>
        <fullName evidence="9">Prolipoprotein signal peptidase</fullName>
    </alternativeName>
    <alternativeName>
        <fullName evidence="9">Signal peptidase II</fullName>
        <shortName evidence="9">SPase II</shortName>
    </alternativeName>
</protein>
<dbReference type="PANTHER" id="PTHR33695:SF1">
    <property type="entry name" value="LIPOPROTEIN SIGNAL PEPTIDASE"/>
    <property type="match status" value="1"/>
</dbReference>
<keyword evidence="8 9" id="KW-0472">Membrane</keyword>
<sequence length="182" mass="19301">MSSNQRLRPITSETSAVRKSVPARRSRLGLLTSLALIVLMVDQVTKACALSGLEQGVQHPVLGNALGIQLLLNPGAVLGLGSGSTWLLTVIAVAATVLIVRFSRRLSSTWWTMTLGLLLGGTLGNLIDRLMRDPGFGRGHVIDFIAYGNFFVGNVADIAITVAAGLMMILSYRGVLLDGTQS</sequence>
<gene>
    <name evidence="9" type="primary">lspA</name>
    <name evidence="11" type="ORF">GGD71_006967</name>
</gene>
<proteinExistence type="inferred from homology"/>
<organism evidence="11 12">
    <name type="scientific">Variovorax guangxiensis</name>
    <dbReference type="NCBI Taxonomy" id="1775474"/>
    <lineage>
        <taxon>Bacteria</taxon>
        <taxon>Pseudomonadati</taxon>
        <taxon>Pseudomonadota</taxon>
        <taxon>Betaproteobacteria</taxon>
        <taxon>Burkholderiales</taxon>
        <taxon>Comamonadaceae</taxon>
        <taxon>Variovorax</taxon>
    </lineage>
</organism>
<evidence type="ECO:0000313" key="12">
    <source>
        <dbReference type="Proteomes" id="UP000524450"/>
    </source>
</evidence>
<dbReference type="UniPathway" id="UPA00665"/>
<evidence type="ECO:0000256" key="2">
    <source>
        <dbReference type="ARBA" id="ARBA00022475"/>
    </source>
</evidence>
<dbReference type="EC" id="3.4.23.36" evidence="9"/>
<dbReference type="EMBL" id="JACIFZ010000022">
    <property type="protein sequence ID" value="MBB4226148.1"/>
    <property type="molecule type" value="Genomic_DNA"/>
</dbReference>
<feature type="active site" evidence="9">
    <location>
        <position position="157"/>
    </location>
</feature>
<evidence type="ECO:0000256" key="7">
    <source>
        <dbReference type="ARBA" id="ARBA00022989"/>
    </source>
</evidence>
<dbReference type="PANTHER" id="PTHR33695">
    <property type="entry name" value="LIPOPROTEIN SIGNAL PEPTIDASE"/>
    <property type="match status" value="1"/>
</dbReference>
<evidence type="ECO:0000256" key="4">
    <source>
        <dbReference type="ARBA" id="ARBA00022692"/>
    </source>
</evidence>
<reference evidence="11 12" key="1">
    <citation type="submission" date="2020-08" db="EMBL/GenBank/DDBJ databases">
        <title>Genomic Encyclopedia of Type Strains, Phase IV (KMG-V): Genome sequencing to study the core and pangenomes of soil and plant-associated prokaryotes.</title>
        <authorList>
            <person name="Whitman W."/>
        </authorList>
    </citation>
    <scope>NUCLEOTIDE SEQUENCE [LARGE SCALE GENOMIC DNA]</scope>
    <source>
        <strain evidence="11 12">34/80</strain>
    </source>
</reference>
<comment type="caution">
    <text evidence="9">Lacks conserved residue(s) required for the propagation of feature annotation.</text>
</comment>
<dbReference type="GO" id="GO:0006508">
    <property type="term" value="P:proteolysis"/>
    <property type="evidence" value="ECO:0007669"/>
    <property type="project" value="UniProtKB-KW"/>
</dbReference>
<evidence type="ECO:0000256" key="8">
    <source>
        <dbReference type="ARBA" id="ARBA00023136"/>
    </source>
</evidence>
<feature type="transmembrane region" description="Helical" evidence="9">
    <location>
        <begin position="110"/>
        <end position="127"/>
    </location>
</feature>
<name>A0A840GBH4_9BURK</name>
<accession>A0A840GBH4</accession>
<dbReference type="RefSeq" id="WP_184642819.1">
    <property type="nucleotide sequence ID" value="NZ_JACIFZ010000022.1"/>
</dbReference>
<evidence type="ECO:0000256" key="3">
    <source>
        <dbReference type="ARBA" id="ARBA00022670"/>
    </source>
</evidence>
<dbReference type="Pfam" id="PF01252">
    <property type="entry name" value="Peptidase_A8"/>
    <property type="match status" value="1"/>
</dbReference>
<comment type="caution">
    <text evidence="11">The sequence shown here is derived from an EMBL/GenBank/DDBJ whole genome shotgun (WGS) entry which is preliminary data.</text>
</comment>
<evidence type="ECO:0000256" key="6">
    <source>
        <dbReference type="ARBA" id="ARBA00022801"/>
    </source>
</evidence>
<dbReference type="InterPro" id="IPR001872">
    <property type="entry name" value="Peptidase_A8"/>
</dbReference>
<keyword evidence="7 9" id="KW-1133">Transmembrane helix</keyword>
<keyword evidence="6 9" id="KW-0378">Hydrolase</keyword>
<feature type="active site" evidence="9">
    <location>
        <position position="143"/>
    </location>
</feature>
<dbReference type="PRINTS" id="PR00781">
    <property type="entry name" value="LIPOSIGPTASE"/>
</dbReference>
<comment type="catalytic activity">
    <reaction evidence="9">
        <text>Release of signal peptides from bacterial membrane prolipoproteins. Hydrolyzes -Xaa-Yaa-Zaa-|-(S,diacylglyceryl)Cys-, in which Xaa is hydrophobic (preferably Leu), and Yaa (Ala or Ser) and Zaa (Gly or Ala) have small, neutral side chains.</text>
        <dbReference type="EC" id="3.4.23.36"/>
    </reaction>
</comment>
<comment type="pathway">
    <text evidence="9">Protein modification; lipoprotein biosynthesis (signal peptide cleavage).</text>
</comment>
<feature type="transmembrane region" description="Helical" evidence="9">
    <location>
        <begin position="71"/>
        <end position="98"/>
    </location>
</feature>
<dbReference type="GO" id="GO:0005886">
    <property type="term" value="C:plasma membrane"/>
    <property type="evidence" value="ECO:0007669"/>
    <property type="project" value="UniProtKB-SubCell"/>
</dbReference>
<keyword evidence="5 9" id="KW-0064">Aspartyl protease</keyword>
<dbReference type="GO" id="GO:0004190">
    <property type="term" value="F:aspartic-type endopeptidase activity"/>
    <property type="evidence" value="ECO:0007669"/>
    <property type="project" value="UniProtKB-UniRule"/>
</dbReference>
<keyword evidence="2 9" id="KW-1003">Cell membrane</keyword>
<dbReference type="HAMAP" id="MF_00161">
    <property type="entry name" value="LspA"/>
    <property type="match status" value="1"/>
</dbReference>
<keyword evidence="3 9" id="KW-0645">Protease</keyword>
<evidence type="ECO:0000256" key="10">
    <source>
        <dbReference type="RuleBase" id="RU004181"/>
    </source>
</evidence>
<comment type="subcellular location">
    <subcellularLocation>
        <location evidence="9">Cell membrane</location>
        <topology evidence="9">Multi-pass membrane protein</topology>
    </subcellularLocation>
</comment>
<comment type="function">
    <text evidence="9">This protein specifically catalyzes the removal of signal peptides from prolipoproteins.</text>
</comment>
<evidence type="ECO:0000256" key="5">
    <source>
        <dbReference type="ARBA" id="ARBA00022750"/>
    </source>
</evidence>
<evidence type="ECO:0000256" key="1">
    <source>
        <dbReference type="ARBA" id="ARBA00006139"/>
    </source>
</evidence>
<dbReference type="AlphaFoldDB" id="A0A840GBH4"/>
<keyword evidence="4 9" id="KW-0812">Transmembrane</keyword>